<comment type="caution">
    <text evidence="4">The sequence shown here is derived from an EMBL/GenBank/DDBJ whole genome shotgun (WGS) entry which is preliminary data.</text>
</comment>
<feature type="region of interest" description="Disordered" evidence="2">
    <location>
        <begin position="1"/>
        <end position="23"/>
    </location>
</feature>
<evidence type="ECO:0000259" key="3">
    <source>
        <dbReference type="SMART" id="SM00507"/>
    </source>
</evidence>
<dbReference type="GO" id="GO:0003676">
    <property type="term" value="F:nucleic acid binding"/>
    <property type="evidence" value="ECO:0007669"/>
    <property type="project" value="InterPro"/>
</dbReference>
<dbReference type="OrthoDB" id="5197219at2"/>
<dbReference type="EMBL" id="WRPM01000031">
    <property type="protein sequence ID" value="MVT25643.1"/>
    <property type="molecule type" value="Genomic_DNA"/>
</dbReference>
<feature type="compositionally biased region" description="Low complexity" evidence="2">
    <location>
        <begin position="243"/>
        <end position="253"/>
    </location>
</feature>
<dbReference type="CDD" id="cd00085">
    <property type="entry name" value="HNHc"/>
    <property type="match status" value="1"/>
</dbReference>
<organism evidence="4 5">
    <name type="scientific">Nesterenkonia alkaliphila</name>
    <dbReference type="NCBI Taxonomy" id="1463631"/>
    <lineage>
        <taxon>Bacteria</taxon>
        <taxon>Bacillati</taxon>
        <taxon>Actinomycetota</taxon>
        <taxon>Actinomycetes</taxon>
        <taxon>Micrococcales</taxon>
        <taxon>Micrococcaceae</taxon>
        <taxon>Nesterenkonia</taxon>
    </lineage>
</organism>
<dbReference type="Gene3D" id="1.10.30.50">
    <property type="match status" value="1"/>
</dbReference>
<feature type="region of interest" description="Disordered" evidence="2">
    <location>
        <begin position="414"/>
        <end position="442"/>
    </location>
</feature>
<dbReference type="Pfam" id="PF02720">
    <property type="entry name" value="DUF222"/>
    <property type="match status" value="1"/>
</dbReference>
<proteinExistence type="inferred from homology"/>
<evidence type="ECO:0000313" key="5">
    <source>
        <dbReference type="Proteomes" id="UP000460157"/>
    </source>
</evidence>
<dbReference type="SMART" id="SM00507">
    <property type="entry name" value="HNHc"/>
    <property type="match status" value="1"/>
</dbReference>
<dbReference type="InterPro" id="IPR003615">
    <property type="entry name" value="HNH_nuc"/>
</dbReference>
<feature type="domain" description="HNH nuclease" evidence="3">
    <location>
        <begin position="359"/>
        <end position="411"/>
    </location>
</feature>
<gene>
    <name evidence="4" type="ORF">GNZ21_04580</name>
</gene>
<evidence type="ECO:0000313" key="4">
    <source>
        <dbReference type="EMBL" id="MVT25643.1"/>
    </source>
</evidence>
<protein>
    <submittedName>
        <fullName evidence="4">DUF222 domain-containing protein</fullName>
    </submittedName>
</protein>
<dbReference type="AlphaFoldDB" id="A0A7K1UGP9"/>
<feature type="compositionally biased region" description="Basic and acidic residues" evidence="2">
    <location>
        <begin position="424"/>
        <end position="442"/>
    </location>
</feature>
<dbReference type="Proteomes" id="UP000460157">
    <property type="component" value="Unassembled WGS sequence"/>
</dbReference>
<dbReference type="InterPro" id="IPR002711">
    <property type="entry name" value="HNH"/>
</dbReference>
<reference evidence="4 5" key="1">
    <citation type="submission" date="2019-12" db="EMBL/GenBank/DDBJ databases">
        <title>Nesterenkonia muleiensis sp. nov., a novel actinobacterium isolated from sap of Populus euphratica.</title>
        <authorList>
            <person name="Wang R."/>
        </authorList>
    </citation>
    <scope>NUCLEOTIDE SEQUENCE [LARGE SCALE GENOMIC DNA]</scope>
    <source>
        <strain evidence="4 5">F10</strain>
    </source>
</reference>
<feature type="compositionally biased region" description="Polar residues" evidence="2">
    <location>
        <begin position="1"/>
        <end position="10"/>
    </location>
</feature>
<evidence type="ECO:0000256" key="1">
    <source>
        <dbReference type="ARBA" id="ARBA00023450"/>
    </source>
</evidence>
<dbReference type="Pfam" id="PF01844">
    <property type="entry name" value="HNH"/>
    <property type="match status" value="1"/>
</dbReference>
<comment type="similarity">
    <text evidence="1">Belongs to the Rv1128c/1148c/1588c/1702c/1945/3466 family.</text>
</comment>
<keyword evidence="5" id="KW-1185">Reference proteome</keyword>
<sequence>MSGGLSNVNHMDNEHGFPDPELPENLSHLADIPELALAWDHAVASRRETARQFSALLDYRNRCREEAAGRHLFARSAADQAAVRDAGLLLGLGERTATIILNQAAEVREVLPLLWARFQAGAVCLDRLRKVAAATVPIADREDLLAVLDQEVSQLAAAMNPGELKHWLARRIPELDAQLYEQRAARAKEDRYVRIEHLDDGMSFIEALIPTAEAVALQRRLKAVARSMNLPQPADEEQDSRPGGEAAGHPGAAEGDDRTLAQKEADLFSAWLRDGRCYGAPVSAKICVMVSEETLTGQSNEPALGADRSWVLPAADIRKLATDPGAEHEWYAALTRKSTRGADRDILAVVYSGRFAPERLKDAIIFRDGICQAPGCTAPAERCDLDHIVPYDRDGPTSAENLWALCRRHHKMKSHGYLPAPPREPPDAGADRPEPRAEARAA</sequence>
<accession>A0A7K1UGP9</accession>
<dbReference type="GO" id="GO:0008270">
    <property type="term" value="F:zinc ion binding"/>
    <property type="evidence" value="ECO:0007669"/>
    <property type="project" value="InterPro"/>
</dbReference>
<evidence type="ECO:0000256" key="2">
    <source>
        <dbReference type="SAM" id="MobiDB-lite"/>
    </source>
</evidence>
<feature type="region of interest" description="Disordered" evidence="2">
    <location>
        <begin position="230"/>
        <end position="258"/>
    </location>
</feature>
<name>A0A7K1UGP9_9MICC</name>
<dbReference type="InterPro" id="IPR003870">
    <property type="entry name" value="DUF222"/>
</dbReference>
<dbReference type="GO" id="GO:0004519">
    <property type="term" value="F:endonuclease activity"/>
    <property type="evidence" value="ECO:0007669"/>
    <property type="project" value="InterPro"/>
</dbReference>